<proteinExistence type="predicted"/>
<dbReference type="Proteomes" id="UP000237000">
    <property type="component" value="Unassembled WGS sequence"/>
</dbReference>
<evidence type="ECO:0000313" key="2">
    <source>
        <dbReference type="Proteomes" id="UP000237000"/>
    </source>
</evidence>
<dbReference type="InParanoid" id="A0A2P5FJW5"/>
<organism evidence="1 2">
    <name type="scientific">Trema orientale</name>
    <name type="common">Charcoal tree</name>
    <name type="synonym">Celtis orientalis</name>
    <dbReference type="NCBI Taxonomy" id="63057"/>
    <lineage>
        <taxon>Eukaryota</taxon>
        <taxon>Viridiplantae</taxon>
        <taxon>Streptophyta</taxon>
        <taxon>Embryophyta</taxon>
        <taxon>Tracheophyta</taxon>
        <taxon>Spermatophyta</taxon>
        <taxon>Magnoliopsida</taxon>
        <taxon>eudicotyledons</taxon>
        <taxon>Gunneridae</taxon>
        <taxon>Pentapetalae</taxon>
        <taxon>rosids</taxon>
        <taxon>fabids</taxon>
        <taxon>Rosales</taxon>
        <taxon>Cannabaceae</taxon>
        <taxon>Trema</taxon>
    </lineage>
</organism>
<dbReference type="AlphaFoldDB" id="A0A2P5FJW5"/>
<name>A0A2P5FJW5_TREOI</name>
<dbReference type="EMBL" id="JXTC01000027">
    <property type="protein sequence ID" value="PON98085.1"/>
    <property type="molecule type" value="Genomic_DNA"/>
</dbReference>
<accession>A0A2P5FJW5</accession>
<keyword evidence="2" id="KW-1185">Reference proteome</keyword>
<gene>
    <name evidence="1" type="ORF">TorRG33x02_061590</name>
</gene>
<protein>
    <submittedName>
        <fullName evidence="1">Uncharacterized protein</fullName>
    </submittedName>
</protein>
<comment type="caution">
    <text evidence="1">The sequence shown here is derived from an EMBL/GenBank/DDBJ whole genome shotgun (WGS) entry which is preliminary data.</text>
</comment>
<reference evidence="2" key="1">
    <citation type="submission" date="2016-06" db="EMBL/GenBank/DDBJ databases">
        <title>Parallel loss of symbiosis genes in relatives of nitrogen-fixing non-legume Parasponia.</title>
        <authorList>
            <person name="Van Velzen R."/>
            <person name="Holmer R."/>
            <person name="Bu F."/>
            <person name="Rutten L."/>
            <person name="Van Zeijl A."/>
            <person name="Liu W."/>
            <person name="Santuari L."/>
            <person name="Cao Q."/>
            <person name="Sharma T."/>
            <person name="Shen D."/>
            <person name="Roswanjaya Y."/>
            <person name="Wardhani T."/>
            <person name="Kalhor M.S."/>
            <person name="Jansen J."/>
            <person name="Van den Hoogen J."/>
            <person name="Gungor B."/>
            <person name="Hartog M."/>
            <person name="Hontelez J."/>
            <person name="Verver J."/>
            <person name="Yang W.-C."/>
            <person name="Schijlen E."/>
            <person name="Repin R."/>
            <person name="Schilthuizen M."/>
            <person name="Schranz E."/>
            <person name="Heidstra R."/>
            <person name="Miyata K."/>
            <person name="Fedorova E."/>
            <person name="Kohlen W."/>
            <person name="Bisseling T."/>
            <person name="Smit S."/>
            <person name="Geurts R."/>
        </authorList>
    </citation>
    <scope>NUCLEOTIDE SEQUENCE [LARGE SCALE GENOMIC DNA]</scope>
    <source>
        <strain evidence="2">cv. RG33-2</strain>
    </source>
</reference>
<dbReference type="OrthoDB" id="10386433at2759"/>
<evidence type="ECO:0000313" key="1">
    <source>
        <dbReference type="EMBL" id="PON98085.1"/>
    </source>
</evidence>
<sequence>MRSCLRILHTLVVFHGHNIEYHLLDSTKVHSLNLQTRLERREQTRVTSGKENGFVSFSVPVSQKSHTIEFHDFD</sequence>